<accession>A0A081B7Z1</accession>
<dbReference type="PROSITE" id="PS00061">
    <property type="entry name" value="ADH_SHORT"/>
    <property type="match status" value="1"/>
</dbReference>
<dbReference type="SUPFAM" id="SSF51735">
    <property type="entry name" value="NAD(P)-binding Rossmann-fold domains"/>
    <property type="match status" value="1"/>
</dbReference>
<protein>
    <submittedName>
        <fullName evidence="2">Gluconate 5-dehydrogenase</fullName>
    </submittedName>
</protein>
<comment type="similarity">
    <text evidence="1">Belongs to the short-chain dehydrogenases/reductases (SDR) family.</text>
</comment>
<dbReference type="AlphaFoldDB" id="A0A081B7Z1"/>
<dbReference type="Pfam" id="PF13561">
    <property type="entry name" value="adh_short_C2"/>
    <property type="match status" value="1"/>
</dbReference>
<dbReference type="InterPro" id="IPR036291">
    <property type="entry name" value="NAD(P)-bd_dom_sf"/>
</dbReference>
<keyword evidence="3" id="KW-1185">Reference proteome</keyword>
<sequence length="255" mass="26702">MGLTGFSLEGRNALVTGSARGLGFEIAKGLAAAGAFVFVNGRRREALEEAVAAIESEGGKAAPLLLDVTDRPLVETVLRGIGEEQGGLDILVNNVGIRDRRGLFDFDMEDVERLIGADLIAPFHLSREAAKLMRARQGGRIINITSIAGPISNKGDAVYTTAKGGLDALTRALAAELGEHGITVNAVAPGFFATEANAAMSANPEIADWLSRRTSLARWGRPEEIAGVAVFLASPAASYITGQTIAVDGGYLSHF</sequence>
<dbReference type="GO" id="GO:0032787">
    <property type="term" value="P:monocarboxylic acid metabolic process"/>
    <property type="evidence" value="ECO:0007669"/>
    <property type="project" value="UniProtKB-ARBA"/>
</dbReference>
<dbReference type="FunFam" id="3.40.50.720:FF:000084">
    <property type="entry name" value="Short-chain dehydrogenase reductase"/>
    <property type="match status" value="1"/>
</dbReference>
<dbReference type="NCBIfam" id="NF004778">
    <property type="entry name" value="PRK06124.1"/>
    <property type="match status" value="1"/>
</dbReference>
<reference evidence="2 3" key="1">
    <citation type="submission" date="2014-07" db="EMBL/GenBank/DDBJ databases">
        <title>Tepidicaulis marinum gen. nov., sp. nov., a novel marine bacterium denitrifying nitrate to nitrous oxide strictly under microaerobic conditions.</title>
        <authorList>
            <person name="Takeuchi M."/>
            <person name="Yamagishi T."/>
            <person name="Kamagata Y."/>
            <person name="Oshima K."/>
            <person name="Hattori M."/>
            <person name="Katayama T."/>
            <person name="Hanada S."/>
            <person name="Tamaki H."/>
            <person name="Marumo K."/>
            <person name="Maeda H."/>
            <person name="Nedachi M."/>
            <person name="Iwasaki W."/>
            <person name="Suwa Y."/>
            <person name="Sakata S."/>
        </authorList>
    </citation>
    <scope>NUCLEOTIDE SEQUENCE [LARGE SCALE GENOMIC DNA]</scope>
    <source>
        <strain evidence="2 3">MA2</strain>
    </source>
</reference>
<dbReference type="Proteomes" id="UP000028702">
    <property type="component" value="Unassembled WGS sequence"/>
</dbReference>
<dbReference type="PANTHER" id="PTHR42879">
    <property type="entry name" value="3-OXOACYL-(ACYL-CARRIER-PROTEIN) REDUCTASE"/>
    <property type="match status" value="1"/>
</dbReference>
<dbReference type="EMBL" id="BBIO01000002">
    <property type="protein sequence ID" value="GAK44159.1"/>
    <property type="molecule type" value="Genomic_DNA"/>
</dbReference>
<dbReference type="RefSeq" id="WP_045442866.1">
    <property type="nucleotide sequence ID" value="NZ_BBIO01000002.1"/>
</dbReference>
<dbReference type="PRINTS" id="PR00081">
    <property type="entry name" value="GDHRDH"/>
</dbReference>
<dbReference type="STRING" id="1333998.M2A_0658"/>
<dbReference type="InterPro" id="IPR002347">
    <property type="entry name" value="SDR_fam"/>
</dbReference>
<dbReference type="PRINTS" id="PR00080">
    <property type="entry name" value="SDRFAMILY"/>
</dbReference>
<evidence type="ECO:0000313" key="2">
    <source>
        <dbReference type="EMBL" id="GAK44159.1"/>
    </source>
</evidence>
<evidence type="ECO:0000256" key="1">
    <source>
        <dbReference type="ARBA" id="ARBA00006484"/>
    </source>
</evidence>
<dbReference type="InterPro" id="IPR020904">
    <property type="entry name" value="Sc_DH/Rdtase_CS"/>
</dbReference>
<dbReference type="PANTHER" id="PTHR42879:SF2">
    <property type="entry name" value="3-OXOACYL-[ACYL-CARRIER-PROTEIN] REDUCTASE FABG"/>
    <property type="match status" value="1"/>
</dbReference>
<dbReference type="Gene3D" id="3.40.50.720">
    <property type="entry name" value="NAD(P)-binding Rossmann-like Domain"/>
    <property type="match status" value="1"/>
</dbReference>
<proteinExistence type="inferred from homology"/>
<name>A0A081B7Z1_9HYPH</name>
<dbReference type="eggNOG" id="COG1028">
    <property type="taxonomic scope" value="Bacteria"/>
</dbReference>
<gene>
    <name evidence="2" type="ORF">M2A_0658</name>
</gene>
<evidence type="ECO:0000313" key="3">
    <source>
        <dbReference type="Proteomes" id="UP000028702"/>
    </source>
</evidence>
<comment type="caution">
    <text evidence="2">The sequence shown here is derived from an EMBL/GenBank/DDBJ whole genome shotgun (WGS) entry which is preliminary data.</text>
</comment>
<dbReference type="InterPro" id="IPR050259">
    <property type="entry name" value="SDR"/>
</dbReference>
<organism evidence="2 3">
    <name type="scientific">Tepidicaulis marinus</name>
    <dbReference type="NCBI Taxonomy" id="1333998"/>
    <lineage>
        <taxon>Bacteria</taxon>
        <taxon>Pseudomonadati</taxon>
        <taxon>Pseudomonadota</taxon>
        <taxon>Alphaproteobacteria</taxon>
        <taxon>Hyphomicrobiales</taxon>
        <taxon>Parvibaculaceae</taxon>
        <taxon>Tepidicaulis</taxon>
    </lineage>
</organism>